<reference evidence="2" key="1">
    <citation type="submission" date="2021-03" db="EMBL/GenBank/DDBJ databases">
        <title>Draft genome sequence of rust myrtle Austropuccinia psidii MF-1, a brazilian biotype.</title>
        <authorList>
            <person name="Quecine M.C."/>
            <person name="Pachon D.M.R."/>
            <person name="Bonatelli M.L."/>
            <person name="Correr F.H."/>
            <person name="Franceschini L.M."/>
            <person name="Leite T.F."/>
            <person name="Margarido G.R.A."/>
            <person name="Almeida C.A."/>
            <person name="Ferrarezi J.A."/>
            <person name="Labate C.A."/>
        </authorList>
    </citation>
    <scope>NUCLEOTIDE SEQUENCE</scope>
    <source>
        <strain evidence="2">MF-1</strain>
    </source>
</reference>
<accession>A0A9Q3EJ13</accession>
<evidence type="ECO:0000313" key="3">
    <source>
        <dbReference type="Proteomes" id="UP000765509"/>
    </source>
</evidence>
<name>A0A9Q3EJ13_9BASI</name>
<dbReference type="Proteomes" id="UP000765509">
    <property type="component" value="Unassembled WGS sequence"/>
</dbReference>
<comment type="caution">
    <text evidence="2">The sequence shown here is derived from an EMBL/GenBank/DDBJ whole genome shotgun (WGS) entry which is preliminary data.</text>
</comment>
<evidence type="ECO:0000256" key="1">
    <source>
        <dbReference type="SAM" id="MobiDB-lite"/>
    </source>
</evidence>
<gene>
    <name evidence="2" type="ORF">O181_063575</name>
</gene>
<proteinExistence type="predicted"/>
<feature type="region of interest" description="Disordered" evidence="1">
    <location>
        <begin position="1"/>
        <end position="25"/>
    </location>
</feature>
<organism evidence="2 3">
    <name type="scientific">Austropuccinia psidii MF-1</name>
    <dbReference type="NCBI Taxonomy" id="1389203"/>
    <lineage>
        <taxon>Eukaryota</taxon>
        <taxon>Fungi</taxon>
        <taxon>Dikarya</taxon>
        <taxon>Basidiomycota</taxon>
        <taxon>Pucciniomycotina</taxon>
        <taxon>Pucciniomycetes</taxon>
        <taxon>Pucciniales</taxon>
        <taxon>Sphaerophragmiaceae</taxon>
        <taxon>Austropuccinia</taxon>
    </lineage>
</organism>
<sequence length="159" mass="18766">MSTVHLRNLGVLLNQPEDRPGTFRTRRKPFEHHDKWQDPQRNNFHTSIHLPIQQEHKTRGMDRHVSSASALLTPQGFVPMSNGKRGFNLTSNWEELETRFQNIFPKGISFKDPMENTKGWKPNSQFKLLEKREAKRRENKATIEAIEEQLNQKYYKLIS</sequence>
<dbReference type="EMBL" id="AVOT02030624">
    <property type="protein sequence ID" value="MBW0523860.1"/>
    <property type="molecule type" value="Genomic_DNA"/>
</dbReference>
<protein>
    <submittedName>
        <fullName evidence="2">Uncharacterized protein</fullName>
    </submittedName>
</protein>
<keyword evidence="3" id="KW-1185">Reference proteome</keyword>
<dbReference type="AlphaFoldDB" id="A0A9Q3EJ13"/>
<evidence type="ECO:0000313" key="2">
    <source>
        <dbReference type="EMBL" id="MBW0523860.1"/>
    </source>
</evidence>